<evidence type="ECO:0000313" key="1">
    <source>
        <dbReference type="EMBL" id="MDN5214180.1"/>
    </source>
</evidence>
<accession>A0ABT8L8U5</accession>
<reference evidence="1" key="1">
    <citation type="submission" date="2023-06" db="EMBL/GenBank/DDBJ databases">
        <title>Genomic of Agaribacillus aureum.</title>
        <authorList>
            <person name="Wang G."/>
        </authorList>
    </citation>
    <scope>NUCLEOTIDE SEQUENCE</scope>
    <source>
        <strain evidence="1">BMA12</strain>
    </source>
</reference>
<keyword evidence="2" id="KW-1185">Reference proteome</keyword>
<organism evidence="1 2">
    <name type="scientific">Agaribacillus aureus</name>
    <dbReference type="NCBI Taxonomy" id="3051825"/>
    <lineage>
        <taxon>Bacteria</taxon>
        <taxon>Pseudomonadati</taxon>
        <taxon>Bacteroidota</taxon>
        <taxon>Cytophagia</taxon>
        <taxon>Cytophagales</taxon>
        <taxon>Splendidivirgaceae</taxon>
        <taxon>Agaribacillus</taxon>
    </lineage>
</organism>
<sequence>MIDKQIDLLQKQIQKLEVKGMDLEAWKSSTIVLLERIFGENNQRVKHIDAIKYDYSSWSLRDATGSVSQLDSCKKRGKEILEACINELENFGLPENVLKEQESFNIIINALEEELTVSQYREIKKIITADMEIEEKKQVLDEALKDCGADTQKTILIDILTHAHIAENI</sequence>
<comment type="caution">
    <text evidence="1">The sequence shown here is derived from an EMBL/GenBank/DDBJ whole genome shotgun (WGS) entry which is preliminary data.</text>
</comment>
<gene>
    <name evidence="1" type="ORF">QQ020_19035</name>
</gene>
<proteinExistence type="predicted"/>
<name>A0ABT8L8U5_9BACT</name>
<protein>
    <submittedName>
        <fullName evidence="1">Uncharacterized protein</fullName>
    </submittedName>
</protein>
<dbReference type="Proteomes" id="UP001172083">
    <property type="component" value="Unassembled WGS sequence"/>
</dbReference>
<dbReference type="RefSeq" id="WP_346759515.1">
    <property type="nucleotide sequence ID" value="NZ_JAUJEB010000004.1"/>
</dbReference>
<evidence type="ECO:0000313" key="2">
    <source>
        <dbReference type="Proteomes" id="UP001172083"/>
    </source>
</evidence>
<dbReference type="EMBL" id="JAUJEB010000004">
    <property type="protein sequence ID" value="MDN5214180.1"/>
    <property type="molecule type" value="Genomic_DNA"/>
</dbReference>